<dbReference type="EMBL" id="CP025197">
    <property type="protein sequence ID" value="AUG57444.1"/>
    <property type="molecule type" value="Genomic_DNA"/>
</dbReference>
<organism evidence="9 10">
    <name type="scientific">Acetivibrio saccincola</name>
    <dbReference type="NCBI Taxonomy" id="1677857"/>
    <lineage>
        <taxon>Bacteria</taxon>
        <taxon>Bacillati</taxon>
        <taxon>Bacillota</taxon>
        <taxon>Clostridia</taxon>
        <taxon>Eubacteriales</taxon>
        <taxon>Oscillospiraceae</taxon>
        <taxon>Acetivibrio</taxon>
    </lineage>
</organism>
<reference evidence="9 10" key="1">
    <citation type="submission" date="2017-12" db="EMBL/GenBank/DDBJ databases">
        <title>Complete genome sequence of Herbivorax saccincola GGR1, a novel Cellulosome-producing hydrolytic bacterium in a thermophilic biogas plant, established by Illumina and Nanopore MinION sequencing.</title>
        <authorList>
            <person name="Pechtl A."/>
            <person name="Ruckert C."/>
            <person name="Koeck D.E."/>
            <person name="Maus I."/>
            <person name="Winkler A."/>
            <person name="Kalinowski J."/>
            <person name="Puhler A."/>
            <person name="Schwarz W.W."/>
            <person name="Zverlov V.V."/>
            <person name="Schluter A."/>
            <person name="Liebl W."/>
        </authorList>
    </citation>
    <scope>NUCLEOTIDE SEQUENCE [LARGE SCALE GENOMIC DNA]</scope>
    <source>
        <strain evidence="10">SR1</strain>
    </source>
</reference>
<proteinExistence type="inferred from homology"/>
<dbReference type="GO" id="GO:0005737">
    <property type="term" value="C:cytoplasm"/>
    <property type="evidence" value="ECO:0007669"/>
    <property type="project" value="UniProtKB-SubCell"/>
</dbReference>
<evidence type="ECO:0000256" key="4">
    <source>
        <dbReference type="ARBA" id="ARBA00022490"/>
    </source>
</evidence>
<dbReference type="Proteomes" id="UP000233534">
    <property type="component" value="Chromosome"/>
</dbReference>
<evidence type="ECO:0000259" key="8">
    <source>
        <dbReference type="Pfam" id="PF21982"/>
    </source>
</evidence>
<evidence type="ECO:0000256" key="5">
    <source>
        <dbReference type="HAMAP-Rule" id="MF_01114"/>
    </source>
</evidence>
<dbReference type="KEGG" id="hsc:HVS_07650"/>
<feature type="domain" description="RecX first three-helical" evidence="8">
    <location>
        <begin position="67"/>
        <end position="104"/>
    </location>
</feature>
<dbReference type="AlphaFoldDB" id="A0A2K9EBB0"/>
<evidence type="ECO:0000256" key="1">
    <source>
        <dbReference type="ARBA" id="ARBA00004496"/>
    </source>
</evidence>
<evidence type="ECO:0000313" key="10">
    <source>
        <dbReference type="Proteomes" id="UP000233534"/>
    </source>
</evidence>
<evidence type="ECO:0000256" key="2">
    <source>
        <dbReference type="ARBA" id="ARBA00009695"/>
    </source>
</evidence>
<evidence type="ECO:0000259" key="6">
    <source>
        <dbReference type="Pfam" id="PF02631"/>
    </source>
</evidence>
<comment type="similarity">
    <text evidence="2 5">Belongs to the RecX family.</text>
</comment>
<dbReference type="InterPro" id="IPR053926">
    <property type="entry name" value="RecX_HTH_1st"/>
</dbReference>
<dbReference type="Pfam" id="PF21981">
    <property type="entry name" value="RecX_HTH3"/>
    <property type="match status" value="1"/>
</dbReference>
<comment type="subcellular location">
    <subcellularLocation>
        <location evidence="1 5">Cytoplasm</location>
    </subcellularLocation>
</comment>
<dbReference type="HAMAP" id="MF_01114">
    <property type="entry name" value="RecX"/>
    <property type="match status" value="1"/>
</dbReference>
<feature type="domain" description="RecX second three-helical" evidence="6">
    <location>
        <begin position="111"/>
        <end position="152"/>
    </location>
</feature>
<dbReference type="PANTHER" id="PTHR33602">
    <property type="entry name" value="REGULATORY PROTEIN RECX FAMILY PROTEIN"/>
    <property type="match status" value="1"/>
</dbReference>
<protein>
    <recommendedName>
        <fullName evidence="3 5">Regulatory protein RecX</fullName>
    </recommendedName>
</protein>
<keyword evidence="4 5" id="KW-0963">Cytoplasm</keyword>
<dbReference type="InterPro" id="IPR036388">
    <property type="entry name" value="WH-like_DNA-bd_sf"/>
</dbReference>
<keyword evidence="10" id="KW-1185">Reference proteome</keyword>
<dbReference type="InterPro" id="IPR053924">
    <property type="entry name" value="RecX_HTH_2nd"/>
</dbReference>
<dbReference type="InterPro" id="IPR003783">
    <property type="entry name" value="Regulatory_RecX"/>
</dbReference>
<comment type="function">
    <text evidence="5">Modulates RecA activity.</text>
</comment>
<evidence type="ECO:0000313" key="9">
    <source>
        <dbReference type="EMBL" id="AUG57444.1"/>
    </source>
</evidence>
<name>A0A2K9EBB0_9FIRM</name>
<dbReference type="Pfam" id="PF02631">
    <property type="entry name" value="RecX_HTH2"/>
    <property type="match status" value="1"/>
</dbReference>
<evidence type="ECO:0000259" key="7">
    <source>
        <dbReference type="Pfam" id="PF21981"/>
    </source>
</evidence>
<feature type="domain" description="RecX third three-helical" evidence="7">
    <location>
        <begin position="158"/>
        <end position="203"/>
    </location>
</feature>
<dbReference type="PANTHER" id="PTHR33602:SF1">
    <property type="entry name" value="REGULATORY PROTEIN RECX FAMILY PROTEIN"/>
    <property type="match status" value="1"/>
</dbReference>
<evidence type="ECO:0000256" key="3">
    <source>
        <dbReference type="ARBA" id="ARBA00018111"/>
    </source>
</evidence>
<gene>
    <name evidence="5 9" type="primary">recX</name>
    <name evidence="9" type="ORF">HVS_07650</name>
</gene>
<dbReference type="Pfam" id="PF21982">
    <property type="entry name" value="RecX_HTH1"/>
    <property type="match status" value="1"/>
</dbReference>
<accession>A0A2K9EBB0</accession>
<dbReference type="GO" id="GO:0006282">
    <property type="term" value="P:regulation of DNA repair"/>
    <property type="evidence" value="ECO:0007669"/>
    <property type="project" value="UniProtKB-UniRule"/>
</dbReference>
<sequence>MVITLKITSVEKNKKNDKMLSVYVDNVYSFSIPEEEYLRLNLYEKTSISEEEIEEIKKSIALRNVKSSGIKLITYKLLSEKELFLKLVAKGYDEDIVSMAIEELKSMGYINDMIYAQKFVHERIKLKPKSKKALRFELENKGIPKDIIDCVLNSIEYDEDAVIERLLRKKFGKYNLADSKIAKKAYSFLMHRGFNFEDVKRVINKIIKEEKDL</sequence>
<dbReference type="Gene3D" id="1.10.10.10">
    <property type="entry name" value="Winged helix-like DNA-binding domain superfamily/Winged helix DNA-binding domain"/>
    <property type="match status" value="3"/>
</dbReference>
<dbReference type="InterPro" id="IPR053925">
    <property type="entry name" value="RecX_HTH_3rd"/>
</dbReference>